<evidence type="ECO:0000313" key="2">
    <source>
        <dbReference type="EMBL" id="KAL1406123.1"/>
    </source>
</evidence>
<gene>
    <name evidence="2" type="ORF">Q8F55_007806</name>
</gene>
<dbReference type="PANTHER" id="PTHR38645:SF1">
    <property type="entry name" value="YALI0F12243P"/>
    <property type="match status" value="1"/>
</dbReference>
<sequence length="348" mass="35408">MDLSALNSSLPPGLADAERDMGGKFRAAALSITTLYKASLASTKQAYQVGYSAALSDVLSKLQSDIGAGADAADALARLMDWSEARQAAMVAFAADEDEAEKPSTSAAAAAAAAARSQSLAAPQPQHQRQFAAAQTTHQRPASAPVPDARPRGFARGESSLRTDANAMDADEGAGASSSAGSSRRPIAPSHLERTQPDVPLAPPSSSPISSPSGVGRAIAPTRLLRNMSRVPSSSASSSSAPTSSFNFSIPPAYTIPTLELPPASGPAQTGPIGSKRPIVDTEMSDSAPSTPVRGGGGRASKRRSMGLALVQDGEEKERGGVHSAERRRPPRRGGGGGGVGARAPSPI</sequence>
<reference evidence="2 3" key="1">
    <citation type="submission" date="2023-08" db="EMBL/GenBank/DDBJ databases">
        <title>Annotated Genome Sequence of Vanrija albida AlHP1.</title>
        <authorList>
            <person name="Herzog R."/>
        </authorList>
    </citation>
    <scope>NUCLEOTIDE SEQUENCE [LARGE SCALE GENOMIC DNA]</scope>
    <source>
        <strain evidence="2 3">AlHP1</strain>
    </source>
</reference>
<proteinExistence type="predicted"/>
<dbReference type="EMBL" id="JBBXJM010000006">
    <property type="protein sequence ID" value="KAL1406123.1"/>
    <property type="molecule type" value="Genomic_DNA"/>
</dbReference>
<dbReference type="Proteomes" id="UP001565368">
    <property type="component" value="Unassembled WGS sequence"/>
</dbReference>
<protein>
    <submittedName>
        <fullName evidence="2">Uncharacterized protein</fullName>
    </submittedName>
</protein>
<feature type="region of interest" description="Disordered" evidence="1">
    <location>
        <begin position="116"/>
        <end position="216"/>
    </location>
</feature>
<comment type="caution">
    <text evidence="2">The sequence shown here is derived from an EMBL/GenBank/DDBJ whole genome shotgun (WGS) entry which is preliminary data.</text>
</comment>
<dbReference type="RefSeq" id="XP_069206067.1">
    <property type="nucleotide sequence ID" value="XM_069356226.1"/>
</dbReference>
<evidence type="ECO:0000313" key="3">
    <source>
        <dbReference type="Proteomes" id="UP001565368"/>
    </source>
</evidence>
<name>A0ABR3PUK9_9TREE</name>
<feature type="compositionally biased region" description="Basic and acidic residues" evidence="1">
    <location>
        <begin position="314"/>
        <end position="328"/>
    </location>
</feature>
<organism evidence="2 3">
    <name type="scientific">Vanrija albida</name>
    <dbReference type="NCBI Taxonomy" id="181172"/>
    <lineage>
        <taxon>Eukaryota</taxon>
        <taxon>Fungi</taxon>
        <taxon>Dikarya</taxon>
        <taxon>Basidiomycota</taxon>
        <taxon>Agaricomycotina</taxon>
        <taxon>Tremellomycetes</taxon>
        <taxon>Trichosporonales</taxon>
        <taxon>Trichosporonaceae</taxon>
        <taxon>Vanrija</taxon>
    </lineage>
</organism>
<keyword evidence="3" id="KW-1185">Reference proteome</keyword>
<feature type="compositionally biased region" description="Low complexity" evidence="1">
    <location>
        <begin position="173"/>
        <end position="183"/>
    </location>
</feature>
<dbReference type="GeneID" id="95988849"/>
<dbReference type="PANTHER" id="PTHR38645">
    <property type="entry name" value="CHROMOSOME 9, WHOLE GENOME SHOTGUN SEQUENCE"/>
    <property type="match status" value="1"/>
</dbReference>
<feature type="region of interest" description="Disordered" evidence="1">
    <location>
        <begin position="259"/>
        <end position="348"/>
    </location>
</feature>
<feature type="compositionally biased region" description="Polar residues" evidence="1">
    <location>
        <begin position="125"/>
        <end position="140"/>
    </location>
</feature>
<evidence type="ECO:0000256" key="1">
    <source>
        <dbReference type="SAM" id="MobiDB-lite"/>
    </source>
</evidence>
<accession>A0ABR3PUK9</accession>